<keyword evidence="1" id="KW-0489">Methyltransferase</keyword>
<accession>A0A0W0TXG7</accession>
<sequence length="92" mass="10380">DGLLEHRGTDRGVDMIFCPVQRSGPEYGEVWSDNGGHELYHASLSTEEYQQLLIDNHFKVLVQIQIAVKRPFGLHKKASCLSEQNLLCALLD</sequence>
<feature type="non-terminal residue" evidence="1">
    <location>
        <position position="1"/>
    </location>
</feature>
<organism evidence="1 2">
    <name type="scientific">Legionella geestiana</name>
    <dbReference type="NCBI Taxonomy" id="45065"/>
    <lineage>
        <taxon>Bacteria</taxon>
        <taxon>Pseudomonadati</taxon>
        <taxon>Pseudomonadota</taxon>
        <taxon>Gammaproteobacteria</taxon>
        <taxon>Legionellales</taxon>
        <taxon>Legionellaceae</taxon>
        <taxon>Legionella</taxon>
    </lineage>
</organism>
<reference evidence="1 2" key="1">
    <citation type="submission" date="2015-11" db="EMBL/GenBank/DDBJ databases">
        <title>Genomic analysis of 38 Legionella species identifies large and diverse effector repertoires.</title>
        <authorList>
            <person name="Burstein D."/>
            <person name="Amaro F."/>
            <person name="Zusman T."/>
            <person name="Lifshitz Z."/>
            <person name="Cohen O."/>
            <person name="Gilbert J.A."/>
            <person name="Pupko T."/>
            <person name="Shuman H.A."/>
            <person name="Segal G."/>
        </authorList>
    </citation>
    <scope>NUCLEOTIDE SEQUENCE [LARGE SCALE GENOMIC DNA]</scope>
    <source>
        <strain evidence="1 2">ATCC 49504</strain>
    </source>
</reference>
<dbReference type="EMBL" id="LNYC01000038">
    <property type="protein sequence ID" value="KTD00103.1"/>
    <property type="molecule type" value="Genomic_DNA"/>
</dbReference>
<dbReference type="GO" id="GO:0032259">
    <property type="term" value="P:methylation"/>
    <property type="evidence" value="ECO:0007669"/>
    <property type="project" value="UniProtKB-KW"/>
</dbReference>
<evidence type="ECO:0000313" key="1">
    <source>
        <dbReference type="EMBL" id="KTD00103.1"/>
    </source>
</evidence>
<keyword evidence="1" id="KW-0808">Transferase</keyword>
<gene>
    <name evidence="1" type="ORF">Lgee_1101</name>
</gene>
<dbReference type="Proteomes" id="UP000054785">
    <property type="component" value="Unassembled WGS sequence"/>
</dbReference>
<dbReference type="AlphaFoldDB" id="A0A0W0TXG7"/>
<dbReference type="GO" id="GO:0008168">
    <property type="term" value="F:methyltransferase activity"/>
    <property type="evidence" value="ECO:0007669"/>
    <property type="project" value="UniProtKB-KW"/>
</dbReference>
<proteinExistence type="predicted"/>
<evidence type="ECO:0000313" key="2">
    <source>
        <dbReference type="Proteomes" id="UP000054785"/>
    </source>
</evidence>
<dbReference type="STRING" id="45065.Lgee_1101"/>
<protein>
    <submittedName>
        <fullName evidence="1">Methyltransferase</fullName>
    </submittedName>
</protein>
<name>A0A0W0TXG7_9GAMM</name>
<keyword evidence="2" id="KW-1185">Reference proteome</keyword>
<dbReference type="PATRIC" id="fig|45065.4.peg.1178"/>
<comment type="caution">
    <text evidence="1">The sequence shown here is derived from an EMBL/GenBank/DDBJ whole genome shotgun (WGS) entry which is preliminary data.</text>
</comment>